<evidence type="ECO:0000313" key="2">
    <source>
        <dbReference type="EMBL" id="MBO3741341.1"/>
    </source>
</evidence>
<accession>A0ABS3URN7</accession>
<reference evidence="2 3" key="1">
    <citation type="submission" date="2021-03" db="EMBL/GenBank/DDBJ databases">
        <title>Actinoplanes flavus sp. nov., a novel actinomycete isolated from Coconut Palm rhizosphere soil.</title>
        <authorList>
            <person name="Luo X."/>
        </authorList>
    </citation>
    <scope>NUCLEOTIDE SEQUENCE [LARGE SCALE GENOMIC DNA]</scope>
    <source>
        <strain evidence="2 3">NEAU-H7</strain>
    </source>
</reference>
<dbReference type="InterPro" id="IPR038153">
    <property type="entry name" value="EvaA-like_sf"/>
</dbReference>
<dbReference type="Proteomes" id="UP000679690">
    <property type="component" value="Unassembled WGS sequence"/>
</dbReference>
<dbReference type="Pfam" id="PF03559">
    <property type="entry name" value="Hexose_dehydrat"/>
    <property type="match status" value="2"/>
</dbReference>
<comment type="caution">
    <text evidence="2">The sequence shown here is derived from an EMBL/GenBank/DDBJ whole genome shotgun (WGS) entry which is preliminary data.</text>
</comment>
<feature type="domain" description="dTDP-4-dehydro-6-deoxy-alpha-D-glucopyranose 2,3-dehydratase" evidence="1">
    <location>
        <begin position="261"/>
        <end position="463"/>
    </location>
</feature>
<dbReference type="EMBL" id="JAGFNS010000020">
    <property type="protein sequence ID" value="MBO3741341.1"/>
    <property type="molecule type" value="Genomic_DNA"/>
</dbReference>
<gene>
    <name evidence="2" type="ORF">J5X75_27915</name>
</gene>
<evidence type="ECO:0000259" key="1">
    <source>
        <dbReference type="Pfam" id="PF03559"/>
    </source>
</evidence>
<protein>
    <submittedName>
        <fullName evidence="2">NDP-hexose 2,3-dehydratase family protein</fullName>
    </submittedName>
</protein>
<dbReference type="Gene3D" id="3.90.79.40">
    <property type="entry name" value="EvaA sugar 2,3-dehydratase subunit"/>
    <property type="match status" value="2"/>
</dbReference>
<sequence>MTNRRFAGSAAARPGGITTTEEFLAWFAERERAQEHAVTRIPFDRLSGWSFDPGSGNLAHSSGRFFTIEGLHVRTDREWRSSWDQPIMVQPEIGILGILVKEFDGVLHCLMQAKMEPGNINGIQLSPTVQATRSNYSRVHRGSGVKYLEYFTEPGRRRVLVDVLQSEQCDVVLHKRNRNMVVEVLDDGPPPDPDFCWVTLGLIQDLLSLPNVVNMDTRTVLSCLPVATDGDATAAPGRSRFAREVLHSLSSGAQPMWTTLEALRWLTDQRARRELVQERIPLARVCAGDWRRTSTEIHHRDGRYFKVIAVDVQSSARELRSWTQPLVAPVKPGFLGLLVARFDGVLHALMQARGAAGTLNGPELAPTVHCQPDNYAAVPERNRPRYFRELLSADPARVRYDVMLSEEGGRLYHAENRYRIVEAEPGYPRAVPPGYCWLTFHQLGQLLLHSNYLTVEARTLFVCAQAIR</sequence>
<dbReference type="InterPro" id="IPR005212">
    <property type="entry name" value="EvaA-like"/>
</dbReference>
<evidence type="ECO:0000313" key="3">
    <source>
        <dbReference type="Proteomes" id="UP000679690"/>
    </source>
</evidence>
<proteinExistence type="predicted"/>
<feature type="domain" description="dTDP-4-dehydro-6-deoxy-alpha-D-glucopyranose 2,3-dehydratase" evidence="1">
    <location>
        <begin position="20"/>
        <end position="224"/>
    </location>
</feature>
<organism evidence="2 3">
    <name type="scientific">Actinoplanes flavus</name>
    <dbReference type="NCBI Taxonomy" id="2820290"/>
    <lineage>
        <taxon>Bacteria</taxon>
        <taxon>Bacillati</taxon>
        <taxon>Actinomycetota</taxon>
        <taxon>Actinomycetes</taxon>
        <taxon>Micromonosporales</taxon>
        <taxon>Micromonosporaceae</taxon>
        <taxon>Actinoplanes</taxon>
    </lineage>
</organism>
<name>A0ABS3URN7_9ACTN</name>
<keyword evidence="3" id="KW-1185">Reference proteome</keyword>